<accession>A0A7H9KE33</accession>
<proteinExistence type="predicted"/>
<keyword evidence="1" id="KW-0732">Signal</keyword>
<dbReference type="Proteomes" id="UP000512115">
    <property type="component" value="Chromosome"/>
</dbReference>
<dbReference type="GO" id="GO:0009289">
    <property type="term" value="C:pilus"/>
    <property type="evidence" value="ECO:0007669"/>
    <property type="project" value="InterPro"/>
</dbReference>
<geneLocation type="plasmid" evidence="6">
    <name>prhbstw-00814_2</name>
</geneLocation>
<dbReference type="InterPro" id="IPR008966">
    <property type="entry name" value="Adhesion_dom_sf"/>
</dbReference>
<geneLocation type="plasmid" evidence="4">
    <name>pRHBSTW-00814_2</name>
</geneLocation>
<dbReference type="Pfam" id="PF00419">
    <property type="entry name" value="Fimbrial"/>
    <property type="match status" value="1"/>
</dbReference>
<dbReference type="GO" id="GO:0043709">
    <property type="term" value="P:cell adhesion involved in single-species biofilm formation"/>
    <property type="evidence" value="ECO:0007669"/>
    <property type="project" value="TreeGrafter"/>
</dbReference>
<feature type="chain" id="PRO_5033591321" evidence="1">
    <location>
        <begin position="25"/>
        <end position="182"/>
    </location>
</feature>
<dbReference type="EMBL" id="CP056160">
    <property type="protein sequence ID" value="QLV04155.1"/>
    <property type="molecule type" value="Genomic_DNA"/>
</dbReference>
<evidence type="ECO:0000313" key="6">
    <source>
        <dbReference type="Proteomes" id="UP000512115"/>
    </source>
</evidence>
<evidence type="ECO:0000256" key="1">
    <source>
        <dbReference type="SAM" id="SignalP"/>
    </source>
</evidence>
<dbReference type="PANTHER" id="PTHR33420">
    <property type="entry name" value="FIMBRIAL SUBUNIT ELFA-RELATED"/>
    <property type="match status" value="1"/>
</dbReference>
<dbReference type="EMBL" id="CP056159">
    <property type="protein sequence ID" value="QLV01822.1"/>
    <property type="molecule type" value="Genomic_DNA"/>
</dbReference>
<dbReference type="SUPFAM" id="SSF49401">
    <property type="entry name" value="Bacterial adhesins"/>
    <property type="match status" value="1"/>
</dbReference>
<dbReference type="InterPro" id="IPR000259">
    <property type="entry name" value="Adhesion_dom_fimbrial"/>
</dbReference>
<sequence>MRNNQRALWLGILLTVMSPVTVNAAGGLDFKGNLLDRPCQIDPSSAAQDVTFMDTATRLYHVWPGKSYEEKFQIKLVNCHATTMGKVVELTFKGAEEPKLPGYLQVSGVNSGKLGIGIIDTDGSSLLKLNQVHNGGQGNKVEKDSVTLKFKAFVQATSEAIADKAVQPGDYASTATFELLYK</sequence>
<evidence type="ECO:0000259" key="2">
    <source>
        <dbReference type="Pfam" id="PF00419"/>
    </source>
</evidence>
<keyword evidence="4" id="KW-0614">Plasmid</keyword>
<dbReference type="PANTHER" id="PTHR33420:SF26">
    <property type="entry name" value="FIMBRIAL SUBUNIT"/>
    <property type="match status" value="1"/>
</dbReference>
<evidence type="ECO:0000313" key="4">
    <source>
        <dbReference type="EMBL" id="QLV04155.1"/>
    </source>
</evidence>
<dbReference type="EMBL" id="CP056160">
    <property type="protein sequence ID" value="QLV04196.1"/>
    <property type="molecule type" value="Genomic_DNA"/>
</dbReference>
<organism evidence="4 6">
    <name type="scientific">Escherichia marmotae</name>
    <dbReference type="NCBI Taxonomy" id="1499973"/>
    <lineage>
        <taxon>Bacteria</taxon>
        <taxon>Pseudomonadati</taxon>
        <taxon>Pseudomonadota</taxon>
        <taxon>Gammaproteobacteria</taxon>
        <taxon>Enterobacterales</taxon>
        <taxon>Enterobacteriaceae</taxon>
        <taxon>Escherichia</taxon>
    </lineage>
</organism>
<feature type="signal peptide" evidence="1">
    <location>
        <begin position="1"/>
        <end position="24"/>
    </location>
</feature>
<name>A0A7H9KE33_9ESCH</name>
<evidence type="ECO:0000313" key="3">
    <source>
        <dbReference type="EMBL" id="QLV01822.1"/>
    </source>
</evidence>
<dbReference type="InterPro" id="IPR050263">
    <property type="entry name" value="Bact_Fimbrial_Adh_Pro"/>
</dbReference>
<feature type="domain" description="Fimbrial-type adhesion" evidence="2">
    <location>
        <begin position="30"/>
        <end position="181"/>
    </location>
</feature>
<dbReference type="InterPro" id="IPR036937">
    <property type="entry name" value="Adhesion_dom_fimbrial_sf"/>
</dbReference>
<evidence type="ECO:0000313" key="5">
    <source>
        <dbReference type="EMBL" id="QLV04196.1"/>
    </source>
</evidence>
<dbReference type="Proteomes" id="UP000512115">
    <property type="component" value="Plasmid pRHBSTW-00814_2"/>
</dbReference>
<dbReference type="AlphaFoldDB" id="A0A7H9KE33"/>
<protein>
    <submittedName>
        <fullName evidence="4">Type 1 fimbrial protein</fullName>
    </submittedName>
</protein>
<gene>
    <name evidence="3" type="ORF">HV284_12410</name>
    <name evidence="4" type="ORF">HV284_24170</name>
    <name evidence="5" type="ORF">HV284_24460</name>
</gene>
<dbReference type="Gene3D" id="2.60.40.1090">
    <property type="entry name" value="Fimbrial-type adhesion domain"/>
    <property type="match status" value="1"/>
</dbReference>
<reference evidence="4 6" key="1">
    <citation type="submission" date="2020-06" db="EMBL/GenBank/DDBJ databases">
        <title>REHAB project genomes.</title>
        <authorList>
            <person name="Shaw L.P."/>
        </authorList>
    </citation>
    <scope>NUCLEOTIDE SEQUENCE [LARGE SCALE GENOMIC DNA]</scope>
    <source>
        <strain evidence="4 6">RHBSTW-00814</strain>
        <plasmid evidence="4">pRHBSTW-00814_2</plasmid>
        <plasmid evidence="6">prhbstw-00814_2</plasmid>
    </source>
</reference>